<evidence type="ECO:0000256" key="7">
    <source>
        <dbReference type="PROSITE-ProRule" id="PRU00191"/>
    </source>
</evidence>
<sequence length="432" mass="50262">MTPWLKNRVWLSEEIEPQNRQDGQWICLRFIMVDSAAAIDTIDPWLCSQKFFHGYLAREELPSLLMIHGDFLIRCNEVEAGQPKELVVSVLNDPDGKYRTLSYENKLEATRNIIIQSAIANKEKKYFVDSREKFPSVEQLIKYYKNNPIIINQTELRLTRAIRLAKWEYPSTSIQVGDSITSRASVEIKQGKLTKYNGTVVDVAIKMIKNKSDISKQQVRDMVKEARLLRNLDHPNIIRFYGVCLLEQPIYILFELLAEGPLDVYLAKNKEKISGTERLEMVMNIAWGLEYLHSREILHRDIATKNCFYSDAKIVKISEFTLCRQGVSYSMKTARKMDIKRMAPESIKTFVFTQKSDVYTYGIFIYEVFSSTEPYEKLNVIAARNSILNGTLNEFPDSTPKQLVEYVKKNMWDTNPEKRLDMQEVCHSIEFR</sequence>
<dbReference type="PANTHER" id="PTHR24418">
    <property type="entry name" value="TYROSINE-PROTEIN KINASE"/>
    <property type="match status" value="1"/>
</dbReference>
<proteinExistence type="inferred from homology"/>
<accession>A0A0D8XNZ0</accession>
<protein>
    <recommendedName>
        <fullName evidence="8">Tyrosine-protein kinase</fullName>
        <ecNumber evidence="8">2.7.10.2</ecNumber>
    </recommendedName>
</protein>
<evidence type="ECO:0000256" key="5">
    <source>
        <dbReference type="ARBA" id="ARBA00023137"/>
    </source>
</evidence>
<evidence type="ECO:0000313" key="11">
    <source>
        <dbReference type="EMBL" id="KJH44101.1"/>
    </source>
</evidence>
<reference evidence="11 12" key="1">
    <citation type="submission" date="2013-11" db="EMBL/GenBank/DDBJ databases">
        <title>Draft genome of the bovine lungworm Dictyocaulus viviparus.</title>
        <authorList>
            <person name="Mitreva M."/>
        </authorList>
    </citation>
    <scope>NUCLEOTIDE SEQUENCE [LARGE SCALE GENOMIC DNA]</scope>
    <source>
        <strain evidence="11 12">HannoverDv2000</strain>
    </source>
</reference>
<dbReference type="Pfam" id="PF07714">
    <property type="entry name" value="PK_Tyr_Ser-Thr"/>
    <property type="match status" value="1"/>
</dbReference>
<keyword evidence="4 8" id="KW-0067">ATP-binding</keyword>
<dbReference type="SUPFAM" id="SSF56112">
    <property type="entry name" value="Protein kinase-like (PK-like)"/>
    <property type="match status" value="1"/>
</dbReference>
<feature type="domain" description="Protein kinase" evidence="10">
    <location>
        <begin position="174"/>
        <end position="431"/>
    </location>
</feature>
<dbReference type="CDD" id="cd00192">
    <property type="entry name" value="PTKc"/>
    <property type="match status" value="1"/>
</dbReference>
<dbReference type="EC" id="2.7.10.2" evidence="8"/>
<keyword evidence="2 8" id="KW-0547">Nucleotide-binding</keyword>
<gene>
    <name evidence="11" type="ORF">DICVIV_09881</name>
</gene>
<dbReference type="SMART" id="SM00252">
    <property type="entry name" value="SH2"/>
    <property type="match status" value="1"/>
</dbReference>
<dbReference type="InterPro" id="IPR000980">
    <property type="entry name" value="SH2"/>
</dbReference>
<dbReference type="Gene3D" id="1.10.510.10">
    <property type="entry name" value="Transferase(Phosphotransferase) domain 1"/>
    <property type="match status" value="1"/>
</dbReference>
<reference evidence="12" key="2">
    <citation type="journal article" date="2016" name="Sci. Rep.">
        <title>Dictyocaulus viviparus genome, variome and transcriptome elucidate lungworm biology and support future intervention.</title>
        <authorList>
            <person name="McNulty S.N."/>
            <person name="Strube C."/>
            <person name="Rosa B.A."/>
            <person name="Martin J.C."/>
            <person name="Tyagi R."/>
            <person name="Choi Y.J."/>
            <person name="Wang Q."/>
            <person name="Hallsworth Pepin K."/>
            <person name="Zhang X."/>
            <person name="Ozersky P."/>
            <person name="Wilson R.K."/>
            <person name="Sternberg P.W."/>
            <person name="Gasser R.B."/>
            <person name="Mitreva M."/>
        </authorList>
    </citation>
    <scope>NUCLEOTIDE SEQUENCE [LARGE SCALE GENOMIC DNA]</scope>
    <source>
        <strain evidence="12">HannoverDv2000</strain>
    </source>
</reference>
<dbReference type="SUPFAM" id="SSF55550">
    <property type="entry name" value="SH2 domain"/>
    <property type="match status" value="1"/>
</dbReference>
<dbReference type="GO" id="GO:0005524">
    <property type="term" value="F:ATP binding"/>
    <property type="evidence" value="ECO:0007669"/>
    <property type="project" value="UniProtKB-KW"/>
</dbReference>
<dbReference type="Proteomes" id="UP000053766">
    <property type="component" value="Unassembled WGS sequence"/>
</dbReference>
<keyword evidence="12" id="KW-1185">Reference proteome</keyword>
<comment type="similarity">
    <text evidence="8">Belongs to the protein kinase superfamily. Tyr protein kinase family.</text>
</comment>
<dbReference type="Pfam" id="PF00017">
    <property type="entry name" value="SH2"/>
    <property type="match status" value="1"/>
</dbReference>
<keyword evidence="7" id="KW-0727">SH2 domain</keyword>
<dbReference type="STRING" id="29172.A0A0D8XNZ0"/>
<dbReference type="GO" id="GO:0004715">
    <property type="term" value="F:non-membrane spanning protein tyrosine kinase activity"/>
    <property type="evidence" value="ECO:0007669"/>
    <property type="project" value="UniProtKB-EC"/>
</dbReference>
<comment type="catalytic activity">
    <reaction evidence="6 8">
        <text>L-tyrosyl-[protein] + ATP = O-phospho-L-tyrosyl-[protein] + ADP + H(+)</text>
        <dbReference type="Rhea" id="RHEA:10596"/>
        <dbReference type="Rhea" id="RHEA-COMP:10136"/>
        <dbReference type="Rhea" id="RHEA-COMP:20101"/>
        <dbReference type="ChEBI" id="CHEBI:15378"/>
        <dbReference type="ChEBI" id="CHEBI:30616"/>
        <dbReference type="ChEBI" id="CHEBI:46858"/>
        <dbReference type="ChEBI" id="CHEBI:61978"/>
        <dbReference type="ChEBI" id="CHEBI:456216"/>
        <dbReference type="EC" id="2.7.10.2"/>
    </reaction>
</comment>
<keyword evidence="3 8" id="KW-0418">Kinase</keyword>
<evidence type="ECO:0000259" key="9">
    <source>
        <dbReference type="PROSITE" id="PS50001"/>
    </source>
</evidence>
<dbReference type="InterPro" id="IPR036860">
    <property type="entry name" value="SH2_dom_sf"/>
</dbReference>
<evidence type="ECO:0000256" key="6">
    <source>
        <dbReference type="ARBA" id="ARBA00051245"/>
    </source>
</evidence>
<feature type="domain" description="SH2" evidence="9">
    <location>
        <begin position="51"/>
        <end position="162"/>
    </location>
</feature>
<name>A0A0D8XNZ0_DICVI</name>
<organism evidence="11 12">
    <name type="scientific">Dictyocaulus viviparus</name>
    <name type="common">Bovine lungworm</name>
    <dbReference type="NCBI Taxonomy" id="29172"/>
    <lineage>
        <taxon>Eukaryota</taxon>
        <taxon>Metazoa</taxon>
        <taxon>Ecdysozoa</taxon>
        <taxon>Nematoda</taxon>
        <taxon>Chromadorea</taxon>
        <taxon>Rhabditida</taxon>
        <taxon>Rhabditina</taxon>
        <taxon>Rhabditomorpha</taxon>
        <taxon>Strongyloidea</taxon>
        <taxon>Metastrongylidae</taxon>
        <taxon>Dictyocaulus</taxon>
    </lineage>
</organism>
<evidence type="ECO:0000256" key="3">
    <source>
        <dbReference type="ARBA" id="ARBA00022777"/>
    </source>
</evidence>
<evidence type="ECO:0000256" key="1">
    <source>
        <dbReference type="ARBA" id="ARBA00022679"/>
    </source>
</evidence>
<evidence type="ECO:0000256" key="2">
    <source>
        <dbReference type="ARBA" id="ARBA00022741"/>
    </source>
</evidence>
<dbReference type="OrthoDB" id="4062651at2759"/>
<dbReference type="SMART" id="SM00219">
    <property type="entry name" value="TyrKc"/>
    <property type="match status" value="1"/>
</dbReference>
<dbReference type="PROSITE" id="PS00109">
    <property type="entry name" value="PROTEIN_KINASE_TYR"/>
    <property type="match status" value="1"/>
</dbReference>
<dbReference type="PROSITE" id="PS50001">
    <property type="entry name" value="SH2"/>
    <property type="match status" value="1"/>
</dbReference>
<dbReference type="InterPro" id="IPR020635">
    <property type="entry name" value="Tyr_kinase_cat_dom"/>
</dbReference>
<dbReference type="Gene3D" id="3.30.505.10">
    <property type="entry name" value="SH2 domain"/>
    <property type="match status" value="1"/>
</dbReference>
<evidence type="ECO:0000256" key="8">
    <source>
        <dbReference type="RuleBase" id="RU362096"/>
    </source>
</evidence>
<dbReference type="InterPro" id="IPR011009">
    <property type="entry name" value="Kinase-like_dom_sf"/>
</dbReference>
<dbReference type="EMBL" id="KN716500">
    <property type="protein sequence ID" value="KJH44101.1"/>
    <property type="molecule type" value="Genomic_DNA"/>
</dbReference>
<keyword evidence="5 8" id="KW-0829">Tyrosine-protein kinase</keyword>
<dbReference type="InterPro" id="IPR050198">
    <property type="entry name" value="Non-receptor_tyrosine_kinases"/>
</dbReference>
<dbReference type="InterPro" id="IPR001245">
    <property type="entry name" value="Ser-Thr/Tyr_kinase_cat_dom"/>
</dbReference>
<dbReference type="InterPro" id="IPR008266">
    <property type="entry name" value="Tyr_kinase_AS"/>
</dbReference>
<evidence type="ECO:0000313" key="12">
    <source>
        <dbReference type="Proteomes" id="UP000053766"/>
    </source>
</evidence>
<evidence type="ECO:0000259" key="10">
    <source>
        <dbReference type="PROSITE" id="PS50011"/>
    </source>
</evidence>
<dbReference type="AlphaFoldDB" id="A0A0D8XNZ0"/>
<keyword evidence="1 8" id="KW-0808">Transferase</keyword>
<dbReference type="PROSITE" id="PS50011">
    <property type="entry name" value="PROTEIN_KINASE_DOM"/>
    <property type="match status" value="1"/>
</dbReference>
<dbReference type="InterPro" id="IPR000719">
    <property type="entry name" value="Prot_kinase_dom"/>
</dbReference>
<evidence type="ECO:0000256" key="4">
    <source>
        <dbReference type="ARBA" id="ARBA00022840"/>
    </source>
</evidence>